<dbReference type="Proteomes" id="UP001296873">
    <property type="component" value="Unassembled WGS sequence"/>
</dbReference>
<gene>
    <name evidence="5" type="ORF">CKO28_20265</name>
</gene>
<evidence type="ECO:0000256" key="3">
    <source>
        <dbReference type="ARBA" id="ARBA00022842"/>
    </source>
</evidence>
<proteinExistence type="predicted"/>
<reference evidence="5 6" key="1">
    <citation type="journal article" date="2020" name="Microorganisms">
        <title>Osmotic Adaptation and Compatible Solute Biosynthesis of Phototrophic Bacteria as Revealed from Genome Analyses.</title>
        <authorList>
            <person name="Imhoff J.F."/>
            <person name="Rahn T."/>
            <person name="Kunzel S."/>
            <person name="Keller A."/>
            <person name="Neulinger S.C."/>
        </authorList>
    </citation>
    <scope>NUCLEOTIDE SEQUENCE [LARGE SCALE GENOMIC DNA]</scope>
    <source>
        <strain evidence="5 6">DSM 9895</strain>
    </source>
</reference>
<dbReference type="CDD" id="cd02523">
    <property type="entry name" value="PC_cytidylyltransferase"/>
    <property type="match status" value="1"/>
</dbReference>
<keyword evidence="3" id="KW-0460">Magnesium</keyword>
<accession>A0ABS1DIR4</accession>
<keyword evidence="6" id="KW-1185">Reference proteome</keyword>
<evidence type="ECO:0000256" key="1">
    <source>
        <dbReference type="ARBA" id="ARBA00022679"/>
    </source>
</evidence>
<keyword evidence="1" id="KW-0808">Transferase</keyword>
<dbReference type="RefSeq" id="WP_200342726.1">
    <property type="nucleotide sequence ID" value="NZ_NRRL01000090.1"/>
</dbReference>
<comment type="caution">
    <text evidence="5">The sequence shown here is derived from an EMBL/GenBank/DDBJ whole genome shotgun (WGS) entry which is preliminary data.</text>
</comment>
<evidence type="ECO:0000259" key="4">
    <source>
        <dbReference type="Pfam" id="PF12804"/>
    </source>
</evidence>
<evidence type="ECO:0000313" key="5">
    <source>
        <dbReference type="EMBL" id="MBK1670362.1"/>
    </source>
</evidence>
<dbReference type="PANTHER" id="PTHR43584">
    <property type="entry name" value="NUCLEOTIDYL TRANSFERASE"/>
    <property type="match status" value="1"/>
</dbReference>
<feature type="domain" description="MobA-like NTP transferase" evidence="4">
    <location>
        <begin position="3"/>
        <end position="123"/>
    </location>
</feature>
<dbReference type="InterPro" id="IPR050065">
    <property type="entry name" value="GlmU-like"/>
</dbReference>
<keyword evidence="2" id="KW-0548">Nucleotidyltransferase</keyword>
<dbReference type="InterPro" id="IPR029044">
    <property type="entry name" value="Nucleotide-diphossugar_trans"/>
</dbReference>
<evidence type="ECO:0000313" key="6">
    <source>
        <dbReference type="Proteomes" id="UP001296873"/>
    </source>
</evidence>
<dbReference type="InterPro" id="IPR025877">
    <property type="entry name" value="MobA-like_NTP_Trfase"/>
</dbReference>
<dbReference type="SUPFAM" id="SSF53448">
    <property type="entry name" value="Nucleotide-diphospho-sugar transferases"/>
    <property type="match status" value="1"/>
</dbReference>
<dbReference type="Pfam" id="PF12804">
    <property type="entry name" value="NTP_transf_3"/>
    <property type="match status" value="1"/>
</dbReference>
<dbReference type="Gene3D" id="3.90.550.10">
    <property type="entry name" value="Spore Coat Polysaccharide Biosynthesis Protein SpsA, Chain A"/>
    <property type="match status" value="1"/>
</dbReference>
<sequence length="251" mass="27337">MKAIILSAGQGKRCLPLTSETPKCLLPVDLDHTILTWQISVLTAAGITECVVVSGFEAGRIDEELARKRLSSARTIYNPFYDVSDNLASVWCALPEATEDFLLINGDTLFAPATVRRLSASHATITVTISQKSSYDADDMKVRVSDERVCQIGKHLGPAEADGEAIGMTLFRGSGRDRFAETVYRSLRRPGGRDLWYPAALSELARGDGLTISHCSTDAWCEVDVPSDLQQARQAVQRWRSTGAPHLAAVS</sequence>
<name>A0ABS1DIR4_9PROT</name>
<dbReference type="EMBL" id="NRRL01000090">
    <property type="protein sequence ID" value="MBK1670362.1"/>
    <property type="molecule type" value="Genomic_DNA"/>
</dbReference>
<organism evidence="5 6">
    <name type="scientific">Rhodovibrio sodomensis</name>
    <dbReference type="NCBI Taxonomy" id="1088"/>
    <lineage>
        <taxon>Bacteria</taxon>
        <taxon>Pseudomonadati</taxon>
        <taxon>Pseudomonadota</taxon>
        <taxon>Alphaproteobacteria</taxon>
        <taxon>Rhodospirillales</taxon>
        <taxon>Rhodovibrionaceae</taxon>
        <taxon>Rhodovibrio</taxon>
    </lineage>
</organism>
<evidence type="ECO:0000256" key="2">
    <source>
        <dbReference type="ARBA" id="ARBA00022695"/>
    </source>
</evidence>
<protein>
    <recommendedName>
        <fullName evidence="4">MobA-like NTP transferase domain-containing protein</fullName>
    </recommendedName>
</protein>
<dbReference type="PANTHER" id="PTHR43584:SF8">
    <property type="entry name" value="N-ACETYLMURAMATE ALPHA-1-PHOSPHATE URIDYLYLTRANSFERASE"/>
    <property type="match status" value="1"/>
</dbReference>